<feature type="compositionally biased region" description="Low complexity" evidence="1">
    <location>
        <begin position="174"/>
        <end position="188"/>
    </location>
</feature>
<gene>
    <name evidence="2" type="ORF">Z520_03767</name>
</gene>
<sequence>MPALPARATKLKFYNLATRPEAFFVREGDELDYNSSLVSKPGTQPVLISGTWPLVANRVRVKRDAEGRAMRQAPEAWLWEWHNPNQQGEDGGEQWVELGYFSGPKDLEKKLLDFFARDFGHDVTGPRGALQDGRGSWERFVFRRPGELPKSVAAVREEYWRAKKEEQEQREQQQQHQQQQQPQHQQQQ</sequence>
<reference evidence="2 3" key="1">
    <citation type="submission" date="2015-01" db="EMBL/GenBank/DDBJ databases">
        <title>The Genome Sequence of Fonsecaea multimorphosa CBS 102226.</title>
        <authorList>
            <consortium name="The Broad Institute Genomics Platform"/>
            <person name="Cuomo C."/>
            <person name="de Hoog S."/>
            <person name="Gorbushina A."/>
            <person name="Stielow B."/>
            <person name="Teixiera M."/>
            <person name="Abouelleil A."/>
            <person name="Chapman S.B."/>
            <person name="Priest M."/>
            <person name="Young S.K."/>
            <person name="Wortman J."/>
            <person name="Nusbaum C."/>
            <person name="Birren B."/>
        </authorList>
    </citation>
    <scope>NUCLEOTIDE SEQUENCE [LARGE SCALE GENOMIC DNA]</scope>
    <source>
        <strain evidence="2 3">CBS 102226</strain>
    </source>
</reference>
<evidence type="ECO:0000313" key="3">
    <source>
        <dbReference type="Proteomes" id="UP000053411"/>
    </source>
</evidence>
<organism evidence="2 3">
    <name type="scientific">Fonsecaea multimorphosa CBS 102226</name>
    <dbReference type="NCBI Taxonomy" id="1442371"/>
    <lineage>
        <taxon>Eukaryota</taxon>
        <taxon>Fungi</taxon>
        <taxon>Dikarya</taxon>
        <taxon>Ascomycota</taxon>
        <taxon>Pezizomycotina</taxon>
        <taxon>Eurotiomycetes</taxon>
        <taxon>Chaetothyriomycetidae</taxon>
        <taxon>Chaetothyriales</taxon>
        <taxon>Herpotrichiellaceae</taxon>
        <taxon>Fonsecaea</taxon>
    </lineage>
</organism>
<dbReference type="AlphaFoldDB" id="A0A0D2ISZ5"/>
<dbReference type="GeneID" id="27709513"/>
<dbReference type="OrthoDB" id="4159592at2759"/>
<dbReference type="EMBL" id="KN848067">
    <property type="protein sequence ID" value="KIY00082.1"/>
    <property type="molecule type" value="Genomic_DNA"/>
</dbReference>
<accession>A0A0D2ISZ5</accession>
<name>A0A0D2ISZ5_9EURO</name>
<dbReference type="Proteomes" id="UP000053411">
    <property type="component" value="Unassembled WGS sequence"/>
</dbReference>
<feature type="compositionally biased region" description="Basic and acidic residues" evidence="1">
    <location>
        <begin position="163"/>
        <end position="173"/>
    </location>
</feature>
<evidence type="ECO:0000313" key="2">
    <source>
        <dbReference type="EMBL" id="KIY00082.1"/>
    </source>
</evidence>
<dbReference type="RefSeq" id="XP_016634204.1">
    <property type="nucleotide sequence ID" value="XM_016774277.1"/>
</dbReference>
<keyword evidence="3" id="KW-1185">Reference proteome</keyword>
<proteinExistence type="predicted"/>
<dbReference type="VEuPathDB" id="FungiDB:Z520_03767"/>
<protein>
    <submittedName>
        <fullName evidence="2">Uncharacterized protein</fullName>
    </submittedName>
</protein>
<evidence type="ECO:0000256" key="1">
    <source>
        <dbReference type="SAM" id="MobiDB-lite"/>
    </source>
</evidence>
<feature type="region of interest" description="Disordered" evidence="1">
    <location>
        <begin position="163"/>
        <end position="188"/>
    </location>
</feature>